<dbReference type="STRING" id="4565.A0A3B6KM09"/>
<name>A0A3B6KM09_WHEAT</name>
<dbReference type="OrthoDB" id="10652882at2759"/>
<reference evidence="1" key="1">
    <citation type="submission" date="2018-08" db="EMBL/GenBank/DDBJ databases">
        <authorList>
            <person name="Rossello M."/>
        </authorList>
    </citation>
    <scope>NUCLEOTIDE SEQUENCE [LARGE SCALE GENOMIC DNA]</scope>
    <source>
        <strain evidence="1">cv. Chinese Spring</strain>
    </source>
</reference>
<protein>
    <submittedName>
        <fullName evidence="1">Uncharacterized protein</fullName>
    </submittedName>
</protein>
<reference evidence="1" key="2">
    <citation type="submission" date="2018-10" db="UniProtKB">
        <authorList>
            <consortium name="EnsemblPlants"/>
        </authorList>
    </citation>
    <scope>IDENTIFICATION</scope>
</reference>
<dbReference type="Gramene" id="TraesCS5A03G0934300.1">
    <property type="protein sequence ID" value="TraesCS5A03G0934300.1.CDS"/>
    <property type="gene ID" value="TraesCS5A03G0934300"/>
</dbReference>
<dbReference type="AlphaFoldDB" id="A0A3B6KM09"/>
<sequence length="223" mass="25219">MLVSLAVAQPVQAALVRPPLLHHRNNRRFHGLCRRSLRRGGLSLRSYGTCEHNWSAYEEALKDNPVLAKMMVSGGFYSLGDWIAQAFEYFGEMPITSLVLERDDMPTEFLALANARVGRAHACILAPRMASRTYTLRCSSAAVDPRGVLFEFLRPLAARQQMRVWDGGGSNFEAVVYWAYNFDMINDMNRFYRGISLRDTGSLATAETYFDVIVIDWSTLILI</sequence>
<accession>A0A3B6KM09</accession>
<evidence type="ECO:0000313" key="2">
    <source>
        <dbReference type="Proteomes" id="UP000019116"/>
    </source>
</evidence>
<proteinExistence type="predicted"/>
<organism evidence="1">
    <name type="scientific">Triticum aestivum</name>
    <name type="common">Wheat</name>
    <dbReference type="NCBI Taxonomy" id="4565"/>
    <lineage>
        <taxon>Eukaryota</taxon>
        <taxon>Viridiplantae</taxon>
        <taxon>Streptophyta</taxon>
        <taxon>Embryophyta</taxon>
        <taxon>Tracheophyta</taxon>
        <taxon>Spermatophyta</taxon>
        <taxon>Magnoliopsida</taxon>
        <taxon>Liliopsida</taxon>
        <taxon>Poales</taxon>
        <taxon>Poaceae</taxon>
        <taxon>BOP clade</taxon>
        <taxon>Pooideae</taxon>
        <taxon>Triticodae</taxon>
        <taxon>Triticeae</taxon>
        <taxon>Triticinae</taxon>
        <taxon>Triticum</taxon>
    </lineage>
</organism>
<dbReference type="GO" id="GO:0005737">
    <property type="term" value="C:cytoplasm"/>
    <property type="evidence" value="ECO:0000318"/>
    <property type="project" value="GO_Central"/>
</dbReference>
<keyword evidence="2" id="KW-1185">Reference proteome</keyword>
<dbReference type="Proteomes" id="UP000019116">
    <property type="component" value="Chromosome 5A"/>
</dbReference>
<evidence type="ECO:0000313" key="1">
    <source>
        <dbReference type="EnsemblPlants" id="TraesCS5A02G391100.1"/>
    </source>
</evidence>
<dbReference type="Gramene" id="TraesCS5A02G391100.1">
    <property type="protein sequence ID" value="TraesCS5A02G391100.1"/>
    <property type="gene ID" value="TraesCS5A02G391100"/>
</dbReference>
<dbReference type="OMA" id="HGLCQRS"/>
<dbReference type="EnsemblPlants" id="TraesCS5A02G391100.1">
    <property type="protein sequence ID" value="TraesCS5A02G391100.1"/>
    <property type="gene ID" value="TraesCS5A02G391100"/>
</dbReference>